<evidence type="ECO:0000313" key="6">
    <source>
        <dbReference type="EMBL" id="PKY71313.1"/>
    </source>
</evidence>
<protein>
    <recommendedName>
        <fullName evidence="3">GTP cyclohydrolase 1 type 2 homolog</fullName>
    </recommendedName>
</protein>
<dbReference type="Pfam" id="PF01784">
    <property type="entry name" value="DUF34_NIF3"/>
    <property type="match status" value="1"/>
</dbReference>
<dbReference type="InterPro" id="IPR036069">
    <property type="entry name" value="DUF34/NIF3_sf"/>
</dbReference>
<dbReference type="PANTHER" id="PTHR13799">
    <property type="entry name" value="NGG1 INTERACTING FACTOR 3"/>
    <property type="match status" value="1"/>
</dbReference>
<keyword evidence="4 5" id="KW-0479">Metal-binding</keyword>
<dbReference type="SUPFAM" id="SSF102705">
    <property type="entry name" value="NIF3 (NGG1p interacting factor 3)-like"/>
    <property type="match status" value="1"/>
</dbReference>
<dbReference type="AlphaFoldDB" id="A0A2I1IJL5"/>
<dbReference type="Gene3D" id="3.40.1390.30">
    <property type="entry name" value="NIF3 (NGG1p interacting factor 3)-like"/>
    <property type="match status" value="2"/>
</dbReference>
<gene>
    <name evidence="6" type="ORF">CYJ40_01195</name>
</gene>
<comment type="subunit">
    <text evidence="2">Homohexamer.</text>
</comment>
<feature type="binding site" evidence="5">
    <location>
        <position position="233"/>
    </location>
    <ligand>
        <name>a divalent metal cation</name>
        <dbReference type="ChEBI" id="CHEBI:60240"/>
        <label>1</label>
    </ligand>
</feature>
<dbReference type="STRING" id="1176165.GCA_001584405_00969"/>
<feature type="binding site" evidence="5">
    <location>
        <position position="65"/>
    </location>
    <ligand>
        <name>a divalent metal cation</name>
        <dbReference type="ChEBI" id="CHEBI:60240"/>
        <label>1</label>
    </ligand>
</feature>
<reference evidence="6 7" key="1">
    <citation type="submission" date="2017-12" db="EMBL/GenBank/DDBJ databases">
        <title>Phylogenetic diversity of female urinary microbiome.</title>
        <authorList>
            <person name="Thomas-White K."/>
            <person name="Wolfe A.J."/>
        </authorList>
    </citation>
    <scope>NUCLEOTIDE SEQUENCE [LARGE SCALE GENOMIC DNA]</scope>
    <source>
        <strain evidence="6 7">UMB0426</strain>
    </source>
</reference>
<evidence type="ECO:0000256" key="3">
    <source>
        <dbReference type="ARBA" id="ARBA00022112"/>
    </source>
</evidence>
<comment type="caution">
    <text evidence="6">The sequence shown here is derived from an EMBL/GenBank/DDBJ whole genome shotgun (WGS) entry which is preliminary data.</text>
</comment>
<dbReference type="InterPro" id="IPR002678">
    <property type="entry name" value="DUF34/NIF3"/>
</dbReference>
<comment type="similarity">
    <text evidence="1">Belongs to the GTP cyclohydrolase I type 2/NIF3 family.</text>
</comment>
<accession>A0A2I1IJL5</accession>
<name>A0A2I1IJL5_9MICO</name>
<dbReference type="GO" id="GO:0046872">
    <property type="term" value="F:metal ion binding"/>
    <property type="evidence" value="ECO:0007669"/>
    <property type="project" value="UniProtKB-KW"/>
</dbReference>
<feature type="binding site" evidence="5">
    <location>
        <position position="66"/>
    </location>
    <ligand>
        <name>a divalent metal cation</name>
        <dbReference type="ChEBI" id="CHEBI:60240"/>
        <label>1</label>
    </ligand>
</feature>
<evidence type="ECO:0000313" key="7">
    <source>
        <dbReference type="Proteomes" id="UP000242755"/>
    </source>
</evidence>
<dbReference type="GO" id="GO:0005737">
    <property type="term" value="C:cytoplasm"/>
    <property type="evidence" value="ECO:0007669"/>
    <property type="project" value="TreeGrafter"/>
</dbReference>
<dbReference type="Proteomes" id="UP000242755">
    <property type="component" value="Unassembled WGS sequence"/>
</dbReference>
<dbReference type="PANTHER" id="PTHR13799:SF14">
    <property type="entry name" value="GTP CYCLOHYDROLASE 1 TYPE 2 HOMOLOG"/>
    <property type="match status" value="1"/>
</dbReference>
<evidence type="ECO:0000256" key="4">
    <source>
        <dbReference type="ARBA" id="ARBA00022723"/>
    </source>
</evidence>
<feature type="binding site" evidence="5">
    <location>
        <position position="104"/>
    </location>
    <ligand>
        <name>a divalent metal cation</name>
        <dbReference type="ChEBI" id="CHEBI:60240"/>
        <label>1</label>
    </ligand>
</feature>
<feature type="binding site" evidence="5">
    <location>
        <position position="237"/>
    </location>
    <ligand>
        <name>a divalent metal cation</name>
        <dbReference type="ChEBI" id="CHEBI:60240"/>
        <label>1</label>
    </ligand>
</feature>
<evidence type="ECO:0000256" key="1">
    <source>
        <dbReference type="ARBA" id="ARBA00006964"/>
    </source>
</evidence>
<sequence>MTNVRDVMNVCEQLWPNNLAEDWDSVGLAVGDPEAPVTHVHCALDPSDEVIAEAVELGADFLFTHHPLLLRGVTSVAADTLKGGAVHTLIRSGIAQFNAHTNADSALGGVSDVLAEILQLREVEPLVQNPDAEAGVGLGRVGTVEPTTVEDIAVRLAQGVDLSVRGIAIGGDPGAEVTRVAVLGGAGDSMFDAARKAEAQLYITSDLRHHPASEALDMGSRGGPLEHLIDISHYSAESAWIPRAAEQLDEALRAGGHSVEVTVSGVCSDPWTAVVLPDSEEWQWN</sequence>
<dbReference type="NCBIfam" id="TIGR00486">
    <property type="entry name" value="YbgI_SA1388"/>
    <property type="match status" value="1"/>
</dbReference>
<evidence type="ECO:0000256" key="2">
    <source>
        <dbReference type="ARBA" id="ARBA00011643"/>
    </source>
</evidence>
<dbReference type="EMBL" id="PKGO01000001">
    <property type="protein sequence ID" value="PKY71313.1"/>
    <property type="molecule type" value="Genomic_DNA"/>
</dbReference>
<organism evidence="6 7">
    <name type="scientific">Brevibacterium ravenspurgense</name>
    <dbReference type="NCBI Taxonomy" id="479117"/>
    <lineage>
        <taxon>Bacteria</taxon>
        <taxon>Bacillati</taxon>
        <taxon>Actinomycetota</taxon>
        <taxon>Actinomycetes</taxon>
        <taxon>Micrococcales</taxon>
        <taxon>Brevibacteriaceae</taxon>
        <taxon>Brevibacterium</taxon>
    </lineage>
</organism>
<dbReference type="RefSeq" id="WP_101671789.1">
    <property type="nucleotide sequence ID" value="NZ_PKGO01000001.1"/>
</dbReference>
<dbReference type="FunFam" id="3.40.1390.30:FF:000001">
    <property type="entry name" value="GTP cyclohydrolase 1 type 2"/>
    <property type="match status" value="1"/>
</dbReference>
<evidence type="ECO:0000256" key="5">
    <source>
        <dbReference type="PIRSR" id="PIRSR602678-1"/>
    </source>
</evidence>
<proteinExistence type="inferred from homology"/>